<evidence type="ECO:0000256" key="10">
    <source>
        <dbReference type="PIRNR" id="PIRNR016302"/>
    </source>
</evidence>
<evidence type="ECO:0000313" key="13">
    <source>
        <dbReference type="EMBL" id="EEB09631.1"/>
    </source>
</evidence>
<dbReference type="PIRSF" id="PIRSF016302">
    <property type="entry name" value="Man_a_manosd"/>
    <property type="match status" value="1"/>
</dbReference>
<dbReference type="OrthoDB" id="4187847at2759"/>
<keyword evidence="5 12" id="KW-0732">Signal</keyword>
<dbReference type="PANTHER" id="PTHR12145">
    <property type="entry name" value="MANNAN ENDO-1,6-ALPHA-MANNOSIDASE DCW1"/>
    <property type="match status" value="1"/>
</dbReference>
<evidence type="ECO:0000256" key="5">
    <source>
        <dbReference type="ARBA" id="ARBA00022729"/>
    </source>
</evidence>
<evidence type="ECO:0000256" key="9">
    <source>
        <dbReference type="ARBA" id="ARBA00023295"/>
    </source>
</evidence>
<evidence type="ECO:0000256" key="2">
    <source>
        <dbReference type="ARBA" id="ARBA00004308"/>
    </source>
</evidence>
<dbReference type="Proteomes" id="UP000001744">
    <property type="component" value="Unassembled WGS sequence"/>
</dbReference>
<evidence type="ECO:0000256" key="3">
    <source>
        <dbReference type="ARBA" id="ARBA00009699"/>
    </source>
</evidence>
<dbReference type="InterPro" id="IPR008928">
    <property type="entry name" value="6-hairpin_glycosidase_sf"/>
</dbReference>
<comment type="subcellular location">
    <subcellularLocation>
        <location evidence="2">Endomembrane system</location>
    </subcellularLocation>
</comment>
<dbReference type="AlphaFoldDB" id="B6K7X7"/>
<evidence type="ECO:0000256" key="12">
    <source>
        <dbReference type="SAM" id="SignalP"/>
    </source>
</evidence>
<dbReference type="GO" id="GO:0008496">
    <property type="term" value="F:mannan endo-1,6-alpha-mannosidase activity"/>
    <property type="evidence" value="ECO:0007669"/>
    <property type="project" value="UniProtKB-UniRule"/>
</dbReference>
<evidence type="ECO:0000256" key="8">
    <source>
        <dbReference type="ARBA" id="ARBA00023180"/>
    </source>
</evidence>
<dbReference type="PANTHER" id="PTHR12145:SF40">
    <property type="entry name" value="MANNAN ENDO-1,6-ALPHA-MANNOSIDASE C1198.07C-RELATED"/>
    <property type="match status" value="1"/>
</dbReference>
<keyword evidence="14" id="KW-1185">Reference proteome</keyword>
<feature type="transmembrane region" description="Helical" evidence="11">
    <location>
        <begin position="423"/>
        <end position="443"/>
    </location>
</feature>
<dbReference type="GeneID" id="7050773"/>
<organism evidence="13 14">
    <name type="scientific">Schizosaccharomyces japonicus (strain yFS275 / FY16936)</name>
    <name type="common">Fission yeast</name>
    <dbReference type="NCBI Taxonomy" id="402676"/>
    <lineage>
        <taxon>Eukaryota</taxon>
        <taxon>Fungi</taxon>
        <taxon>Dikarya</taxon>
        <taxon>Ascomycota</taxon>
        <taxon>Taphrinomycotina</taxon>
        <taxon>Schizosaccharomycetes</taxon>
        <taxon>Schizosaccharomycetales</taxon>
        <taxon>Schizosaccharomycetaceae</taxon>
        <taxon>Schizosaccharomyces</taxon>
    </lineage>
</organism>
<keyword evidence="7 11" id="KW-0472">Membrane</keyword>
<evidence type="ECO:0000256" key="1">
    <source>
        <dbReference type="ARBA" id="ARBA00001452"/>
    </source>
</evidence>
<dbReference type="Pfam" id="PF03663">
    <property type="entry name" value="Glyco_hydro_76"/>
    <property type="match status" value="1"/>
</dbReference>
<feature type="signal peptide" evidence="12">
    <location>
        <begin position="1"/>
        <end position="19"/>
    </location>
</feature>
<keyword evidence="9 10" id="KW-0326">Glycosidase</keyword>
<keyword evidence="11" id="KW-1133">Transmembrane helix</keyword>
<dbReference type="EC" id="3.2.1.101" evidence="4 10"/>
<dbReference type="SUPFAM" id="SSF48208">
    <property type="entry name" value="Six-hairpin glycosidases"/>
    <property type="match status" value="1"/>
</dbReference>
<keyword evidence="11" id="KW-0812">Transmembrane</keyword>
<comment type="similarity">
    <text evidence="3 10">Belongs to the glycosyl hydrolase 76 family.</text>
</comment>
<dbReference type="STRING" id="402676.B6K7X7"/>
<sequence>MKITTVLLGFLTCIRLSFAFSLDVTDENSILDGLNIVKSGLMNYYDSSTTVFLTVYWWMTGAGMNALLNNYYLTGNSTYNDLVTKVLLSNTGDENDFAPSSQTLDLGNDDQAFWALTAMSAAELNFTESSSQSSSWLEMAQAVFNEQVARWDTTLCDGGLRWQIYPFNNGYTYKNSITNGLLFQLAARIARFTANDTCAEFAEKVWDWTTTVGFLNESTFTVYDGATTADNCSTLTETQWTYNVGVFLGGAAYLYNYTNGSTVWQQRLDGLITKASNHFFSGGVIYDPQCETSNSCNTDQPSFKGYLARFMMYAMQLAPYTYDTIMPLMKTSATAAALACSGGSDAVTCGTRWYWNNGTWDSNYGVGQQLSALEVIQSLLVDKMQVPLTQSTGGTSASNPNAGSASASSTVVISPATTKDKHWSRFFTALLVFLLLSCSIWLFL</sequence>
<feature type="chain" id="PRO_5002845152" description="Mannan endo-1,6-alpha-mannosidase" evidence="12">
    <location>
        <begin position="20"/>
        <end position="444"/>
    </location>
</feature>
<dbReference type="GO" id="GO:0012505">
    <property type="term" value="C:endomembrane system"/>
    <property type="evidence" value="ECO:0007669"/>
    <property type="project" value="UniProtKB-SubCell"/>
</dbReference>
<accession>B6K7X7</accession>
<comment type="catalytic activity">
    <reaction evidence="1 10">
        <text>Random hydrolysis of (1-&gt;6)-alpha-D-mannosidic linkages in unbranched (1-&gt;6)-mannans.</text>
        <dbReference type="EC" id="3.2.1.101"/>
    </reaction>
</comment>
<evidence type="ECO:0000313" key="14">
    <source>
        <dbReference type="Proteomes" id="UP000001744"/>
    </source>
</evidence>
<dbReference type="GO" id="GO:0016052">
    <property type="term" value="P:carbohydrate catabolic process"/>
    <property type="evidence" value="ECO:0007669"/>
    <property type="project" value="InterPro"/>
</dbReference>
<dbReference type="RefSeq" id="XP_002175924.1">
    <property type="nucleotide sequence ID" value="XM_002175888.2"/>
</dbReference>
<evidence type="ECO:0000256" key="6">
    <source>
        <dbReference type="ARBA" id="ARBA00022801"/>
    </source>
</evidence>
<dbReference type="EMBL" id="KE651167">
    <property type="protein sequence ID" value="EEB09631.1"/>
    <property type="molecule type" value="Genomic_DNA"/>
</dbReference>
<evidence type="ECO:0000256" key="7">
    <source>
        <dbReference type="ARBA" id="ARBA00023136"/>
    </source>
</evidence>
<dbReference type="InterPro" id="IPR014480">
    <property type="entry name" value="Mannan-1_6-alpha_mannosidase"/>
</dbReference>
<name>B6K7X7_SCHJY</name>
<gene>
    <name evidence="13" type="ORF">SJAG_04851</name>
</gene>
<dbReference type="FunFam" id="1.50.10.20:FF:000006">
    <property type="entry name" value="Mannan endo-1,6-alpha-mannosidase"/>
    <property type="match status" value="1"/>
</dbReference>
<keyword evidence="6 10" id="KW-0378">Hydrolase</keyword>
<evidence type="ECO:0000256" key="4">
    <source>
        <dbReference type="ARBA" id="ARBA00012350"/>
    </source>
</evidence>
<dbReference type="JaponicusDB" id="SJAG_04851"/>
<dbReference type="GO" id="GO:0009272">
    <property type="term" value="P:fungal-type cell wall biogenesis"/>
    <property type="evidence" value="ECO:0000318"/>
    <property type="project" value="GO_Central"/>
</dbReference>
<dbReference type="OMA" id="GMFQPPY"/>
<reference evidence="13 14" key="1">
    <citation type="journal article" date="2011" name="Science">
        <title>Comparative functional genomics of the fission yeasts.</title>
        <authorList>
            <person name="Rhind N."/>
            <person name="Chen Z."/>
            <person name="Yassour M."/>
            <person name="Thompson D.A."/>
            <person name="Haas B.J."/>
            <person name="Habib N."/>
            <person name="Wapinski I."/>
            <person name="Roy S."/>
            <person name="Lin M.F."/>
            <person name="Heiman D.I."/>
            <person name="Young S.K."/>
            <person name="Furuya K."/>
            <person name="Guo Y."/>
            <person name="Pidoux A."/>
            <person name="Chen H.M."/>
            <person name="Robbertse B."/>
            <person name="Goldberg J.M."/>
            <person name="Aoki K."/>
            <person name="Bayne E.H."/>
            <person name="Berlin A.M."/>
            <person name="Desjardins C.A."/>
            <person name="Dobbs E."/>
            <person name="Dukaj L."/>
            <person name="Fan L."/>
            <person name="FitzGerald M.G."/>
            <person name="French C."/>
            <person name="Gujja S."/>
            <person name="Hansen K."/>
            <person name="Keifenheim D."/>
            <person name="Levin J.Z."/>
            <person name="Mosher R.A."/>
            <person name="Mueller C.A."/>
            <person name="Pfiffner J."/>
            <person name="Priest M."/>
            <person name="Russ C."/>
            <person name="Smialowska A."/>
            <person name="Swoboda P."/>
            <person name="Sykes S.M."/>
            <person name="Vaughn M."/>
            <person name="Vengrova S."/>
            <person name="Yoder R."/>
            <person name="Zeng Q."/>
            <person name="Allshire R."/>
            <person name="Baulcombe D."/>
            <person name="Birren B.W."/>
            <person name="Brown W."/>
            <person name="Ekwall K."/>
            <person name="Kellis M."/>
            <person name="Leatherwood J."/>
            <person name="Levin H."/>
            <person name="Margalit H."/>
            <person name="Martienssen R."/>
            <person name="Nieduszynski C.A."/>
            <person name="Spatafora J.W."/>
            <person name="Friedman N."/>
            <person name="Dalgaard J.Z."/>
            <person name="Baumann P."/>
            <person name="Niki H."/>
            <person name="Regev A."/>
            <person name="Nusbaum C."/>
        </authorList>
    </citation>
    <scope>NUCLEOTIDE SEQUENCE [LARGE SCALE GENOMIC DNA]</scope>
    <source>
        <strain evidence="14">yFS275 / FY16936</strain>
    </source>
</reference>
<dbReference type="HOGENOM" id="CLU_025694_1_2_1"/>
<protein>
    <recommendedName>
        <fullName evidence="4 10">Mannan endo-1,6-alpha-mannosidase</fullName>
        <ecNumber evidence="4 10">3.2.1.101</ecNumber>
    </recommendedName>
</protein>
<dbReference type="InterPro" id="IPR005198">
    <property type="entry name" value="Glyco_hydro_76"/>
</dbReference>
<dbReference type="Gene3D" id="1.50.10.20">
    <property type="match status" value="1"/>
</dbReference>
<proteinExistence type="inferred from homology"/>
<dbReference type="eggNOG" id="ENOG502QSWP">
    <property type="taxonomic scope" value="Eukaryota"/>
</dbReference>
<dbReference type="VEuPathDB" id="FungiDB:SJAG_04851"/>
<keyword evidence="8" id="KW-0325">Glycoprotein</keyword>
<evidence type="ECO:0000256" key="11">
    <source>
        <dbReference type="SAM" id="Phobius"/>
    </source>
</evidence>